<dbReference type="Bgee" id="ENSECAG00000015300">
    <property type="expression patterns" value="Expressed in epithelium of bronchus and 8 other cell types or tissues"/>
</dbReference>
<name>A0A3Q2I1N5_HORSE</name>
<dbReference type="VGNC" id="VGNC:24016">
    <property type="gene designation" value="TEX26"/>
</dbReference>
<dbReference type="Ensembl" id="ENSECAT00000040675.3">
    <property type="protein sequence ID" value="ENSECAP00000040942.1"/>
    <property type="gene ID" value="ENSECAG00000015300.4"/>
</dbReference>
<evidence type="ECO:0000256" key="1">
    <source>
        <dbReference type="SAM" id="MobiDB-lite"/>
    </source>
</evidence>
<dbReference type="InParanoid" id="A0A3Q2I1N5"/>
<dbReference type="PANTHER" id="PTHR33769:SF1">
    <property type="entry name" value="TESTIS-EXPRESSED PROTEIN 26"/>
    <property type="match status" value="1"/>
</dbReference>
<dbReference type="PaxDb" id="9796-ENSECAP00000040942"/>
<protein>
    <submittedName>
        <fullName evidence="2">Testis expressed 26</fullName>
    </submittedName>
</protein>
<organism evidence="2 3">
    <name type="scientific">Equus caballus</name>
    <name type="common">Horse</name>
    <dbReference type="NCBI Taxonomy" id="9796"/>
    <lineage>
        <taxon>Eukaryota</taxon>
        <taxon>Metazoa</taxon>
        <taxon>Chordata</taxon>
        <taxon>Craniata</taxon>
        <taxon>Vertebrata</taxon>
        <taxon>Euteleostomi</taxon>
        <taxon>Mammalia</taxon>
        <taxon>Eutheria</taxon>
        <taxon>Laurasiatheria</taxon>
        <taxon>Perissodactyla</taxon>
        <taxon>Equidae</taxon>
        <taxon>Equus</taxon>
    </lineage>
</organism>
<dbReference type="OMA" id="DTNWDSY"/>
<gene>
    <name evidence="2 4" type="primary">TEX26</name>
</gene>
<dbReference type="Proteomes" id="UP000002281">
    <property type="component" value="Chromosome 17"/>
</dbReference>
<dbReference type="GeneTree" id="ENSGT00390000009484"/>
<proteinExistence type="predicted"/>
<dbReference type="ExpressionAtlas" id="A0A3Q2I1N5">
    <property type="expression patterns" value="baseline"/>
</dbReference>
<evidence type="ECO:0000313" key="3">
    <source>
        <dbReference type="Proteomes" id="UP000002281"/>
    </source>
</evidence>
<dbReference type="InterPro" id="IPR043460">
    <property type="entry name" value="MEDAG/TEX26"/>
</dbReference>
<evidence type="ECO:0000313" key="2">
    <source>
        <dbReference type="Ensembl" id="ENSECAP00000040942.1"/>
    </source>
</evidence>
<keyword evidence="3" id="KW-1185">Reference proteome</keyword>
<reference evidence="2 3" key="1">
    <citation type="journal article" date="2009" name="Science">
        <title>Genome sequence, comparative analysis, and population genetics of the domestic horse.</title>
        <authorList>
            <consortium name="Broad Institute Genome Sequencing Platform"/>
            <consortium name="Broad Institute Whole Genome Assembly Team"/>
            <person name="Wade C.M."/>
            <person name="Giulotto E."/>
            <person name="Sigurdsson S."/>
            <person name="Zoli M."/>
            <person name="Gnerre S."/>
            <person name="Imsland F."/>
            <person name="Lear T.L."/>
            <person name="Adelson D.L."/>
            <person name="Bailey E."/>
            <person name="Bellone R.R."/>
            <person name="Bloecker H."/>
            <person name="Distl O."/>
            <person name="Edgar R.C."/>
            <person name="Garber M."/>
            <person name="Leeb T."/>
            <person name="Mauceli E."/>
            <person name="MacLeod J.N."/>
            <person name="Penedo M.C.T."/>
            <person name="Raison J.M."/>
            <person name="Sharpe T."/>
            <person name="Vogel J."/>
            <person name="Andersson L."/>
            <person name="Antczak D.F."/>
            <person name="Biagi T."/>
            <person name="Binns M.M."/>
            <person name="Chowdhary B.P."/>
            <person name="Coleman S.J."/>
            <person name="Della Valle G."/>
            <person name="Fryc S."/>
            <person name="Guerin G."/>
            <person name="Hasegawa T."/>
            <person name="Hill E.W."/>
            <person name="Jurka J."/>
            <person name="Kiialainen A."/>
            <person name="Lindgren G."/>
            <person name="Liu J."/>
            <person name="Magnani E."/>
            <person name="Mickelson J.R."/>
            <person name="Murray J."/>
            <person name="Nergadze S.G."/>
            <person name="Onofrio R."/>
            <person name="Pedroni S."/>
            <person name="Piras M.F."/>
            <person name="Raudsepp T."/>
            <person name="Rocchi M."/>
            <person name="Roeed K.H."/>
            <person name="Ryder O.A."/>
            <person name="Searle S."/>
            <person name="Skow L."/>
            <person name="Swinburne J.E."/>
            <person name="Syvaenen A.C."/>
            <person name="Tozaki T."/>
            <person name="Valberg S.J."/>
            <person name="Vaudin M."/>
            <person name="White J.R."/>
            <person name="Zody M.C."/>
            <person name="Lander E.S."/>
            <person name="Lindblad-Toh K."/>
        </authorList>
    </citation>
    <scope>NUCLEOTIDE SEQUENCE [LARGE SCALE GENOMIC DNA]</scope>
    <source>
        <strain evidence="2 3">Thoroughbred</strain>
    </source>
</reference>
<sequence>MAQPELEALGPSQDGHKIRPTGNTSWDSYATTMKTAFTPKTGAAPALIRQKSIRRLGYTYSLSDPIPNQTQYNDEYVWKAYSREDLMRTGTSRGIGSHKYYPTQGFFPWTLPQGPSKPSVKSYFPWKMAASVDEVRKAISNQFISQTRRVFVDRKEAQKIKQSSPMSLEWKKLLPQPADTEFRRNYQVPAKIPEFQDFSFKYGCYSSLPIASQGLVPSVLKSHMRNQERSKKQTTYQSDYGKDYLNFLTILNSFTPVQIREYLQSVSYKGAQVDTTVIGKGVPGRFCCLIPRTGEEEQVLLWEGRNISC</sequence>
<dbReference type="GO" id="GO:0005737">
    <property type="term" value="C:cytoplasm"/>
    <property type="evidence" value="ECO:0000318"/>
    <property type="project" value="GO_Central"/>
</dbReference>
<dbReference type="AlphaFoldDB" id="A0A3Q2I1N5"/>
<dbReference type="PANTHER" id="PTHR33769">
    <property type="entry name" value="TESTIS-EXPRESSED PROTEIN 26 ISOFORM X3"/>
    <property type="match status" value="1"/>
</dbReference>
<dbReference type="STRING" id="9796.ENSECAP00000040942"/>
<feature type="region of interest" description="Disordered" evidence="1">
    <location>
        <begin position="1"/>
        <end position="25"/>
    </location>
</feature>
<reference evidence="2" key="3">
    <citation type="submission" date="2025-09" db="UniProtKB">
        <authorList>
            <consortium name="Ensembl"/>
        </authorList>
    </citation>
    <scope>IDENTIFICATION</scope>
    <source>
        <strain evidence="2">Thoroughbred</strain>
    </source>
</reference>
<accession>A0A3Q2I1N5</accession>
<reference evidence="2" key="2">
    <citation type="submission" date="2025-08" db="UniProtKB">
        <authorList>
            <consortium name="Ensembl"/>
        </authorList>
    </citation>
    <scope>IDENTIFICATION</scope>
    <source>
        <strain evidence="2">Thoroughbred</strain>
    </source>
</reference>
<evidence type="ECO:0000313" key="4">
    <source>
        <dbReference type="VGNC" id="VGNC:24016"/>
    </source>
</evidence>